<dbReference type="EMBL" id="BQXH01000012">
    <property type="protein sequence ID" value="GKS81699.1"/>
    <property type="molecule type" value="Genomic_DNA"/>
</dbReference>
<reference evidence="1" key="1">
    <citation type="journal article" date="2022" name="Int. J. Syst. Evol. Microbiol.">
        <title>A novel species of lactic acid bacteria, Ligilactobacillus pabuli sp. nov., isolated from alfalfa silage.</title>
        <authorList>
            <person name="Tohno M."/>
            <person name="Tanizawa Y."/>
            <person name="Sawada H."/>
            <person name="Sakamoto M."/>
            <person name="Ohkuma M."/>
            <person name="Kobayashi H."/>
        </authorList>
    </citation>
    <scope>NUCLEOTIDE SEQUENCE</scope>
    <source>
        <strain evidence="1">AF129</strain>
    </source>
</reference>
<evidence type="ECO:0000313" key="1">
    <source>
        <dbReference type="EMBL" id="GKS81699.1"/>
    </source>
</evidence>
<comment type="caution">
    <text evidence="1">The sequence shown here is derived from an EMBL/GenBank/DDBJ whole genome shotgun (WGS) entry which is preliminary data.</text>
</comment>
<sequence length="185" mass="22023">MIIFLLLSLAFFVVYKARSIPRIHYNQTYTYNVHSVSPDPPSYIKIIDDTHYIAIPNLELKDDYNQGFSIILIQGRYRESHNIFVLGKNITKTNLWFNSYDDFKAGKYSKTSNTKRTITKVELPFEEGLLKKRKGTFYYKSWKINTYLRKKRPVLMKLKKSKINLPTTEAEFIQRYHKKQAHQQE</sequence>
<evidence type="ECO:0000313" key="2">
    <source>
        <dbReference type="Proteomes" id="UP001055149"/>
    </source>
</evidence>
<organism evidence="1 2">
    <name type="scientific">Ligilactobacillus pabuli</name>
    <dbReference type="NCBI Taxonomy" id="2886039"/>
    <lineage>
        <taxon>Bacteria</taxon>
        <taxon>Bacillati</taxon>
        <taxon>Bacillota</taxon>
        <taxon>Bacilli</taxon>
        <taxon>Lactobacillales</taxon>
        <taxon>Lactobacillaceae</taxon>
        <taxon>Ligilactobacillus</taxon>
    </lineage>
</organism>
<gene>
    <name evidence="1" type="ORF">LPAF129_13850</name>
</gene>
<name>A0ABQ5JHY7_9LACO</name>
<keyword evidence="2" id="KW-1185">Reference proteome</keyword>
<proteinExistence type="predicted"/>
<evidence type="ECO:0008006" key="3">
    <source>
        <dbReference type="Google" id="ProtNLM"/>
    </source>
</evidence>
<protein>
    <recommendedName>
        <fullName evidence="3">DUF4811 domain-containing protein</fullName>
    </recommendedName>
</protein>
<accession>A0ABQ5JHY7</accession>
<dbReference type="Proteomes" id="UP001055149">
    <property type="component" value="Unassembled WGS sequence"/>
</dbReference>